<dbReference type="CDD" id="cd17393">
    <property type="entry name" value="MFS_MosC_like"/>
    <property type="match status" value="1"/>
</dbReference>
<dbReference type="GO" id="GO:0016020">
    <property type="term" value="C:membrane"/>
    <property type="evidence" value="ECO:0007669"/>
    <property type="project" value="UniProtKB-SubCell"/>
</dbReference>
<feature type="transmembrane region" description="Helical" evidence="5">
    <location>
        <begin position="268"/>
        <end position="286"/>
    </location>
</feature>
<feature type="domain" description="Major facilitator superfamily (MFS) profile" evidence="6">
    <location>
        <begin position="202"/>
        <end position="384"/>
    </location>
</feature>
<feature type="transmembrane region" description="Helical" evidence="5">
    <location>
        <begin position="353"/>
        <end position="372"/>
    </location>
</feature>
<dbReference type="InterPro" id="IPR020846">
    <property type="entry name" value="MFS_dom"/>
</dbReference>
<evidence type="ECO:0000256" key="4">
    <source>
        <dbReference type="ARBA" id="ARBA00023136"/>
    </source>
</evidence>
<evidence type="ECO:0000259" key="6">
    <source>
        <dbReference type="PROSITE" id="PS50850"/>
    </source>
</evidence>
<keyword evidence="4 5" id="KW-0472">Membrane</keyword>
<dbReference type="eggNOG" id="COG0738">
    <property type="taxonomic scope" value="Bacteria"/>
</dbReference>
<feature type="transmembrane region" description="Helical" evidence="5">
    <location>
        <begin position="139"/>
        <end position="157"/>
    </location>
</feature>
<dbReference type="GO" id="GO:0022857">
    <property type="term" value="F:transmembrane transporter activity"/>
    <property type="evidence" value="ECO:0007669"/>
    <property type="project" value="InterPro"/>
</dbReference>
<dbReference type="PANTHER" id="PTHR23514">
    <property type="entry name" value="BYPASS OF STOP CODON PROTEIN 6"/>
    <property type="match status" value="1"/>
</dbReference>
<protein>
    <submittedName>
        <fullName evidence="7">Major facilitator superfamily MFS_1</fullName>
    </submittedName>
</protein>
<keyword evidence="8" id="KW-1185">Reference proteome</keyword>
<dbReference type="RefSeq" id="WP_013156712.1">
    <property type="nucleotide sequence ID" value="NC_014212.1"/>
</dbReference>
<dbReference type="PANTHER" id="PTHR23514:SF13">
    <property type="entry name" value="INNER MEMBRANE PROTEIN YBJJ"/>
    <property type="match status" value="1"/>
</dbReference>
<dbReference type="Pfam" id="PF07690">
    <property type="entry name" value="MFS_1"/>
    <property type="match status" value="1"/>
</dbReference>
<dbReference type="SUPFAM" id="SSF103473">
    <property type="entry name" value="MFS general substrate transporter"/>
    <property type="match status" value="1"/>
</dbReference>
<dbReference type="STRING" id="526227.Mesil_0160"/>
<dbReference type="EMBL" id="CP002042">
    <property type="protein sequence ID" value="ADH62105.1"/>
    <property type="molecule type" value="Genomic_DNA"/>
</dbReference>
<comment type="subcellular location">
    <subcellularLocation>
        <location evidence="1">Membrane</location>
        <topology evidence="1">Multi-pass membrane protein</topology>
    </subcellularLocation>
</comment>
<dbReference type="InterPro" id="IPR036259">
    <property type="entry name" value="MFS_trans_sf"/>
</dbReference>
<evidence type="ECO:0000256" key="2">
    <source>
        <dbReference type="ARBA" id="ARBA00022692"/>
    </source>
</evidence>
<dbReference type="OrthoDB" id="9810941at2"/>
<dbReference type="InterPro" id="IPR051788">
    <property type="entry name" value="MFS_Transporter"/>
</dbReference>
<evidence type="ECO:0000313" key="8">
    <source>
        <dbReference type="Proteomes" id="UP000001916"/>
    </source>
</evidence>
<dbReference type="KEGG" id="msv:Mesil_0160"/>
<feature type="transmembrane region" description="Helical" evidence="5">
    <location>
        <begin position="203"/>
        <end position="226"/>
    </location>
</feature>
<dbReference type="AlphaFoldDB" id="D7BGV1"/>
<keyword evidence="3 5" id="KW-1133">Transmembrane helix</keyword>
<sequence>MSVDPSLLRSRLGVSAYFLLHGFAAGTWISRIPAEQERLGLSAALLGIVLLGNMAGALLAGFTGGGMVSRFGSRHVTRFAAIGGFVTLALLGLLGNAASLFLALALFGFLQATLNIAMNTQAAALEARYERPIFSSFHAMWSAGALSGALAGAGLAGGGFSPLLHFALVGALGIIVAAYAGNHLLAASVSQSRRMFILPRGELLALGLLGFCAAISDGSIASWSGIYLRSLDASESVAALGFAVHQSIMFLGRFSGDFMVSRFGAVRVVRLGALLGGLGLAFAVLTHTVWGIFVGIACMGWGMATVFPLMFAASSRTPGLPPAHSMASTSTMSTLGGLVGPVLLGAVAEVGTVRASFAVAALLAWMVSYLAFSLSSYRVTPAQS</sequence>
<evidence type="ECO:0000313" key="7">
    <source>
        <dbReference type="EMBL" id="ADH62105.1"/>
    </source>
</evidence>
<reference evidence="7 8" key="1">
    <citation type="journal article" date="2010" name="Stand. Genomic Sci.">
        <title>Complete genome sequence of Meiothermus silvanus type strain (VI-R2).</title>
        <authorList>
            <person name="Sikorski J."/>
            <person name="Tindall B.J."/>
            <person name="Lowry S."/>
            <person name="Lucas S."/>
            <person name="Nolan M."/>
            <person name="Copeland A."/>
            <person name="Glavina Del Rio T."/>
            <person name="Tice H."/>
            <person name="Cheng J.F."/>
            <person name="Han C."/>
            <person name="Pitluck S."/>
            <person name="Liolios K."/>
            <person name="Ivanova N."/>
            <person name="Mavromatis K."/>
            <person name="Mikhailova N."/>
            <person name="Pati A."/>
            <person name="Goodwin L."/>
            <person name="Chen A."/>
            <person name="Palaniappan K."/>
            <person name="Land M."/>
            <person name="Hauser L."/>
            <person name="Chang Y.J."/>
            <person name="Jeffries C.D."/>
            <person name="Rohde M."/>
            <person name="Goker M."/>
            <person name="Woyke T."/>
            <person name="Bristow J."/>
            <person name="Eisen J.A."/>
            <person name="Markowitz V."/>
            <person name="Hugenholtz P."/>
            <person name="Kyrpides N.C."/>
            <person name="Klenk H.P."/>
            <person name="Lapidus A."/>
        </authorList>
    </citation>
    <scope>NUCLEOTIDE SEQUENCE [LARGE SCALE GENOMIC DNA]</scope>
    <source>
        <strain evidence="8">ATCC 700542 / DSM 9946 / VI-R2</strain>
    </source>
</reference>
<name>D7BGV1_ALLS1</name>
<dbReference type="InterPro" id="IPR011701">
    <property type="entry name" value="MFS"/>
</dbReference>
<feature type="transmembrane region" description="Helical" evidence="5">
    <location>
        <begin position="163"/>
        <end position="182"/>
    </location>
</feature>
<feature type="transmembrane region" description="Helical" evidence="5">
    <location>
        <begin position="292"/>
        <end position="313"/>
    </location>
</feature>
<gene>
    <name evidence="7" type="ordered locus">Mesil_0160</name>
</gene>
<organism evidence="7 8">
    <name type="scientific">Allomeiothermus silvanus (strain ATCC 700542 / DSM 9946 / NBRC 106475 / NCIMB 13440 / VI-R2)</name>
    <name type="common">Thermus silvanus</name>
    <dbReference type="NCBI Taxonomy" id="526227"/>
    <lineage>
        <taxon>Bacteria</taxon>
        <taxon>Thermotogati</taxon>
        <taxon>Deinococcota</taxon>
        <taxon>Deinococci</taxon>
        <taxon>Thermales</taxon>
        <taxon>Thermaceae</taxon>
        <taxon>Allomeiothermus</taxon>
    </lineage>
</organism>
<dbReference type="HOGENOM" id="CLU_035309_1_1_0"/>
<proteinExistence type="predicted"/>
<evidence type="ECO:0000256" key="3">
    <source>
        <dbReference type="ARBA" id="ARBA00022989"/>
    </source>
</evidence>
<evidence type="ECO:0000256" key="1">
    <source>
        <dbReference type="ARBA" id="ARBA00004141"/>
    </source>
</evidence>
<dbReference type="Proteomes" id="UP000001916">
    <property type="component" value="Chromosome"/>
</dbReference>
<evidence type="ECO:0000256" key="5">
    <source>
        <dbReference type="SAM" id="Phobius"/>
    </source>
</evidence>
<feature type="transmembrane region" description="Helical" evidence="5">
    <location>
        <begin position="325"/>
        <end position="347"/>
    </location>
</feature>
<dbReference type="Gene3D" id="1.20.1250.20">
    <property type="entry name" value="MFS general substrate transporter like domains"/>
    <property type="match status" value="2"/>
</dbReference>
<dbReference type="PROSITE" id="PS50850">
    <property type="entry name" value="MFS"/>
    <property type="match status" value="1"/>
</dbReference>
<accession>D7BGV1</accession>
<keyword evidence="2 5" id="KW-0812">Transmembrane</keyword>
<feature type="transmembrane region" description="Helical" evidence="5">
    <location>
        <begin position="76"/>
        <end position="94"/>
    </location>
</feature>
<feature type="transmembrane region" description="Helical" evidence="5">
    <location>
        <begin position="41"/>
        <end position="64"/>
    </location>
</feature>
<feature type="transmembrane region" description="Helical" evidence="5">
    <location>
        <begin position="12"/>
        <end position="29"/>
    </location>
</feature>